<dbReference type="RefSeq" id="WP_289366489.1">
    <property type="nucleotide sequence ID" value="NZ_JAUCBP010000012.1"/>
</dbReference>
<keyword evidence="5" id="KW-1185">Reference proteome</keyword>
<dbReference type="PROSITE" id="PS51186">
    <property type="entry name" value="GNAT"/>
    <property type="match status" value="1"/>
</dbReference>
<evidence type="ECO:0000313" key="4">
    <source>
        <dbReference type="EMBL" id="MDM7861818.1"/>
    </source>
</evidence>
<sequence length="161" mass="17570">MTHVDLNSIVVSRDDLSSSAIAEFLQQHIDDMRATSPPESKHALDLDGLRDPSIDFFSAVYLGQVVGCVALKRLSAQEAELKSMRTGSAVRGLGVGKLLLDFILTYAKSKGFLRVSLETGAMEFFAPARQLYQSRGFSLCGPFADYVDDPNSVFMTLSLEA</sequence>
<gene>
    <name evidence="4" type="ORF">QTP81_14540</name>
</gene>
<evidence type="ECO:0000256" key="1">
    <source>
        <dbReference type="ARBA" id="ARBA00022679"/>
    </source>
</evidence>
<dbReference type="SUPFAM" id="SSF55729">
    <property type="entry name" value="Acyl-CoA N-acyltransferases (Nat)"/>
    <property type="match status" value="1"/>
</dbReference>
<feature type="domain" description="N-acetyltransferase" evidence="3">
    <location>
        <begin position="11"/>
        <end position="160"/>
    </location>
</feature>
<evidence type="ECO:0000259" key="3">
    <source>
        <dbReference type="PROSITE" id="PS51186"/>
    </source>
</evidence>
<proteinExistence type="predicted"/>
<keyword evidence="1" id="KW-0808">Transferase</keyword>
<name>A0ABT7T046_9ALTE</name>
<dbReference type="CDD" id="cd04301">
    <property type="entry name" value="NAT_SF"/>
    <property type="match status" value="1"/>
</dbReference>
<protein>
    <submittedName>
        <fullName evidence="4">GNAT family N-acetyltransferase</fullName>
    </submittedName>
</protein>
<dbReference type="Proteomes" id="UP001234343">
    <property type="component" value="Unassembled WGS sequence"/>
</dbReference>
<evidence type="ECO:0000256" key="2">
    <source>
        <dbReference type="ARBA" id="ARBA00023315"/>
    </source>
</evidence>
<dbReference type="InterPro" id="IPR000182">
    <property type="entry name" value="GNAT_dom"/>
</dbReference>
<reference evidence="4 5" key="1">
    <citation type="submission" date="2023-06" db="EMBL/GenBank/DDBJ databases">
        <title>Alteromonas sp. ASW11-36 isolated from intertidal sand.</title>
        <authorList>
            <person name="Li Y."/>
        </authorList>
    </citation>
    <scope>NUCLEOTIDE SEQUENCE [LARGE SCALE GENOMIC DNA]</scope>
    <source>
        <strain evidence="4 5">ASW11-36</strain>
    </source>
</reference>
<dbReference type="Gene3D" id="3.40.630.30">
    <property type="match status" value="1"/>
</dbReference>
<dbReference type="PANTHER" id="PTHR43877:SF5">
    <property type="entry name" value="BLL8307 PROTEIN"/>
    <property type="match status" value="1"/>
</dbReference>
<dbReference type="PANTHER" id="PTHR43877">
    <property type="entry name" value="AMINOALKYLPHOSPHONATE N-ACETYLTRANSFERASE-RELATED-RELATED"/>
    <property type="match status" value="1"/>
</dbReference>
<dbReference type="EMBL" id="JAUCBP010000012">
    <property type="protein sequence ID" value="MDM7861818.1"/>
    <property type="molecule type" value="Genomic_DNA"/>
</dbReference>
<dbReference type="InterPro" id="IPR050832">
    <property type="entry name" value="Bact_Acetyltransf"/>
</dbReference>
<evidence type="ECO:0000313" key="5">
    <source>
        <dbReference type="Proteomes" id="UP001234343"/>
    </source>
</evidence>
<dbReference type="Pfam" id="PF00583">
    <property type="entry name" value="Acetyltransf_1"/>
    <property type="match status" value="1"/>
</dbReference>
<organism evidence="4 5">
    <name type="scientific">Alteromonas arenosi</name>
    <dbReference type="NCBI Taxonomy" id="3055817"/>
    <lineage>
        <taxon>Bacteria</taxon>
        <taxon>Pseudomonadati</taxon>
        <taxon>Pseudomonadota</taxon>
        <taxon>Gammaproteobacteria</taxon>
        <taxon>Alteromonadales</taxon>
        <taxon>Alteromonadaceae</taxon>
        <taxon>Alteromonas/Salinimonas group</taxon>
        <taxon>Alteromonas</taxon>
    </lineage>
</organism>
<keyword evidence="2" id="KW-0012">Acyltransferase</keyword>
<comment type="caution">
    <text evidence="4">The sequence shown here is derived from an EMBL/GenBank/DDBJ whole genome shotgun (WGS) entry which is preliminary data.</text>
</comment>
<accession>A0ABT7T046</accession>
<dbReference type="InterPro" id="IPR016181">
    <property type="entry name" value="Acyl_CoA_acyltransferase"/>
</dbReference>